<evidence type="ECO:0000313" key="1">
    <source>
        <dbReference type="EMBL" id="XBS09130.1"/>
    </source>
</evidence>
<reference evidence="1" key="2">
    <citation type="submission" date="2024-05" db="EMBL/GenBank/DDBJ databases">
        <authorList>
            <person name="Chen H."/>
        </authorList>
    </citation>
    <scope>NUCLEOTIDE SEQUENCE</scope>
    <source>
        <strain evidence="1">CGMCC 7049</strain>
    </source>
</reference>
<dbReference type="RefSeq" id="WP_147628909.1">
    <property type="nucleotide sequence ID" value="NZ_CP157400.1"/>
</dbReference>
<accession>A0AAU7NND1</accession>
<reference evidence="1" key="1">
    <citation type="submission" date="2014-02" db="EMBL/GenBank/DDBJ databases">
        <authorList>
            <person name="Zhao D."/>
            <person name="Dong X."/>
            <person name="Li Y."/>
            <person name="Lv L."/>
            <person name="Zhao D."/>
            <person name="Gao Y."/>
            <person name="Wang Y."/>
            <person name="Li Y."/>
        </authorList>
    </citation>
    <scope>NUCLEOTIDE SEQUENCE</scope>
    <source>
        <strain evidence="1">CGMCC 7049</strain>
    </source>
</reference>
<organism evidence="1">
    <name type="scientific">Pediococcus pentosaceus CGMCC 7049</name>
    <dbReference type="NCBI Taxonomy" id="1460385"/>
    <lineage>
        <taxon>Bacteria</taxon>
        <taxon>Bacillati</taxon>
        <taxon>Bacillota</taxon>
        <taxon>Bacilli</taxon>
        <taxon>Lactobacillales</taxon>
        <taxon>Lactobacillaceae</taxon>
        <taxon>Pediococcus</taxon>
    </lineage>
</organism>
<name>A0AAU7NND1_PEDPE</name>
<protein>
    <submittedName>
        <fullName evidence="1">Uncharacterized protein</fullName>
    </submittedName>
</protein>
<gene>
    <name evidence="1" type="ORF">BB06_04175</name>
</gene>
<dbReference type="EMBL" id="CP157400">
    <property type="protein sequence ID" value="XBS09130.1"/>
    <property type="molecule type" value="Genomic_DNA"/>
</dbReference>
<proteinExistence type="predicted"/>
<dbReference type="AlphaFoldDB" id="A0AAU7NND1"/>
<sequence length="111" mass="13250">MRGKYMLLAGNNLIKRHLERLTVQRRNSKSSQRRWPGMDLPALIENYMFNRQIPVLNTKTTDKGWVYINTSAEQPVFRYSIKSPEMLQHDLGNNQWNDIWLDVRREQTALF</sequence>